<dbReference type="EMBL" id="AP028920">
    <property type="protein sequence ID" value="BET01143.1"/>
    <property type="molecule type" value="Genomic_DNA"/>
</dbReference>
<name>A0ABN7B9S7_9HEMI</name>
<dbReference type="InterPro" id="IPR017853">
    <property type="entry name" value="GH"/>
</dbReference>
<dbReference type="Gene3D" id="3.20.20.80">
    <property type="entry name" value="Glycosidases"/>
    <property type="match status" value="1"/>
</dbReference>
<dbReference type="InterPro" id="IPR001360">
    <property type="entry name" value="Glyco_hydro_1"/>
</dbReference>
<evidence type="ECO:0000256" key="4">
    <source>
        <dbReference type="RuleBase" id="RU003690"/>
    </source>
</evidence>
<dbReference type="GO" id="GO:0016787">
    <property type="term" value="F:hydrolase activity"/>
    <property type="evidence" value="ECO:0007669"/>
    <property type="project" value="UniProtKB-KW"/>
</dbReference>
<comment type="similarity">
    <text evidence="1 4">Belongs to the glycosyl hydrolase 1 family.</text>
</comment>
<dbReference type="InterPro" id="IPR033132">
    <property type="entry name" value="GH_1_N_CS"/>
</dbReference>
<evidence type="ECO:0000313" key="6">
    <source>
        <dbReference type="Proteomes" id="UP001307889"/>
    </source>
</evidence>
<evidence type="ECO:0000256" key="2">
    <source>
        <dbReference type="ARBA" id="ARBA00022801"/>
    </source>
</evidence>
<dbReference type="Pfam" id="PF00232">
    <property type="entry name" value="Glyco_hydro_1"/>
    <property type="match status" value="1"/>
</dbReference>
<dbReference type="Proteomes" id="UP001307889">
    <property type="component" value="Chromosome 12"/>
</dbReference>
<dbReference type="PANTHER" id="PTHR10353:SF36">
    <property type="entry name" value="LP05116P"/>
    <property type="match status" value="1"/>
</dbReference>
<reference evidence="5 6" key="1">
    <citation type="submission" date="2023-09" db="EMBL/GenBank/DDBJ databases">
        <title>Nesidiocoris tenuis whole genome shotgun sequence.</title>
        <authorList>
            <person name="Shibata T."/>
            <person name="Shimoda M."/>
            <person name="Kobayashi T."/>
            <person name="Uehara T."/>
        </authorList>
    </citation>
    <scope>NUCLEOTIDE SEQUENCE [LARGE SCALE GENOMIC DNA]</scope>
    <source>
        <strain evidence="5 6">Japan</strain>
    </source>
</reference>
<sequence>MTDPKEDSRRFPDGFLFGVASSSFQIEGAWDIDGKGESIWDRATHDKPKTVADGSNADVACDSYHLYKEDVLLIKSIGFDFYRFSISWPRLLPKGEIHDVNESGILYYSNLIDELLANGIEPMVTLYHWDLPQHLQDIGGWMNPLIIDYFADYARLAFERFGDRVKWWITINEPEMVAIGHGKDWFAPALKHFGTGEYLSAHHLLLAHATAYRIYHTEFRSSQRGQVTIALNMMYHWPKTESKLDKEAAERAMQFQMGWFAEPIYGKKGDYPKIMKDFIGQASKAEGRIKSRLPEFTPEQSSLLKGSSDFFGLQHYTSTVVAHEPEISDPNATHKDLQVTYSSSQNWKGSHIPWLKIVPQGFRECIKWVTAKYGEQNIFVTECGYGDYEEFDSLNDDVRIEYFQTYLEEMLKAMNEDGCKVSGFAAWSIFDNFEWFDGLRPKFGLVKVDFKDPNKKRTKKKSAEYFKALIERRSL</sequence>
<keyword evidence="6" id="KW-1185">Reference proteome</keyword>
<organism evidence="5 6">
    <name type="scientific">Nesidiocoris tenuis</name>
    <dbReference type="NCBI Taxonomy" id="355587"/>
    <lineage>
        <taxon>Eukaryota</taxon>
        <taxon>Metazoa</taxon>
        <taxon>Ecdysozoa</taxon>
        <taxon>Arthropoda</taxon>
        <taxon>Hexapoda</taxon>
        <taxon>Insecta</taxon>
        <taxon>Pterygota</taxon>
        <taxon>Neoptera</taxon>
        <taxon>Paraneoptera</taxon>
        <taxon>Hemiptera</taxon>
        <taxon>Heteroptera</taxon>
        <taxon>Panheteroptera</taxon>
        <taxon>Cimicomorpha</taxon>
        <taxon>Miridae</taxon>
        <taxon>Dicyphina</taxon>
        <taxon>Nesidiocoris</taxon>
    </lineage>
</organism>
<proteinExistence type="inferred from homology"/>
<evidence type="ECO:0000256" key="1">
    <source>
        <dbReference type="ARBA" id="ARBA00010838"/>
    </source>
</evidence>
<dbReference type="PRINTS" id="PR00131">
    <property type="entry name" value="GLHYDRLASE1"/>
</dbReference>
<gene>
    <name evidence="5" type="ORF">NTJ_13959</name>
</gene>
<dbReference type="SUPFAM" id="SSF51445">
    <property type="entry name" value="(Trans)glycosidases"/>
    <property type="match status" value="1"/>
</dbReference>
<accession>A0ABN7B9S7</accession>
<dbReference type="PROSITE" id="PS00653">
    <property type="entry name" value="GLYCOSYL_HYDROL_F1_2"/>
    <property type="match status" value="1"/>
</dbReference>
<protein>
    <submittedName>
        <fullName evidence="5">Glycoside hydrolases</fullName>
    </submittedName>
</protein>
<dbReference type="PANTHER" id="PTHR10353">
    <property type="entry name" value="GLYCOSYL HYDROLASE"/>
    <property type="match status" value="1"/>
</dbReference>
<keyword evidence="3" id="KW-0326">Glycosidase</keyword>
<keyword evidence="2 5" id="KW-0378">Hydrolase</keyword>
<evidence type="ECO:0000256" key="3">
    <source>
        <dbReference type="ARBA" id="ARBA00023295"/>
    </source>
</evidence>
<evidence type="ECO:0000313" key="5">
    <source>
        <dbReference type="EMBL" id="BET01143.1"/>
    </source>
</evidence>